<evidence type="ECO:0000313" key="2">
    <source>
        <dbReference type="EMBL" id="CAB4367430.1"/>
    </source>
</evidence>
<protein>
    <submittedName>
        <fullName evidence="2">Unannotated protein</fullName>
    </submittedName>
</protein>
<proteinExistence type="predicted"/>
<gene>
    <name evidence="2" type="ORF">UFOPK4179_00213</name>
</gene>
<sequence length="206" mass="22590">MPHSASPTFPGLDHVVVSGGTPAEWAAMSAVEWTQRLDALAAGVKSSRAHWVTLLPHHGTELQPHELAQFSELISATGKVVLEDAGYGQRFVWHRTAKQSIIIDPSSDGHRRFASIIESMRQSGVDPDSIDENALTAALLAPATNDADLAVILGPPDRMPESMVWELAYCEIVFLDLDWSAFTANHLELAIDDFNRRHRRFGGLDS</sequence>
<dbReference type="InterPro" id="IPR001441">
    <property type="entry name" value="UPP_synth-like"/>
</dbReference>
<evidence type="ECO:0000256" key="1">
    <source>
        <dbReference type="ARBA" id="ARBA00022679"/>
    </source>
</evidence>
<reference evidence="2" key="1">
    <citation type="submission" date="2020-05" db="EMBL/GenBank/DDBJ databases">
        <authorList>
            <person name="Chiriac C."/>
            <person name="Salcher M."/>
            <person name="Ghai R."/>
            <person name="Kavagutti S V."/>
        </authorList>
    </citation>
    <scope>NUCLEOTIDE SEQUENCE</scope>
</reference>
<dbReference type="InterPro" id="IPR036424">
    <property type="entry name" value="UPP_synth-like_sf"/>
</dbReference>
<dbReference type="GO" id="GO:0016765">
    <property type="term" value="F:transferase activity, transferring alkyl or aryl (other than methyl) groups"/>
    <property type="evidence" value="ECO:0007669"/>
    <property type="project" value="InterPro"/>
</dbReference>
<organism evidence="2">
    <name type="scientific">freshwater metagenome</name>
    <dbReference type="NCBI Taxonomy" id="449393"/>
    <lineage>
        <taxon>unclassified sequences</taxon>
        <taxon>metagenomes</taxon>
        <taxon>ecological metagenomes</taxon>
    </lineage>
</organism>
<dbReference type="SUPFAM" id="SSF64005">
    <property type="entry name" value="Undecaprenyl diphosphate synthase"/>
    <property type="match status" value="1"/>
</dbReference>
<name>A0A6J6AFI0_9ZZZZ</name>
<accession>A0A6J6AFI0</accession>
<dbReference type="AlphaFoldDB" id="A0A6J6AFI0"/>
<dbReference type="EMBL" id="CAETWZ010000010">
    <property type="protein sequence ID" value="CAB4367430.1"/>
    <property type="molecule type" value="Genomic_DNA"/>
</dbReference>
<keyword evidence="1" id="KW-0808">Transferase</keyword>
<dbReference type="Pfam" id="PF01255">
    <property type="entry name" value="Prenyltransf"/>
    <property type="match status" value="1"/>
</dbReference>
<dbReference type="Gene3D" id="3.40.1180.10">
    <property type="entry name" value="Decaprenyl diphosphate synthase-like"/>
    <property type="match status" value="1"/>
</dbReference>